<name>A0A3D5QE84_FLESI</name>
<dbReference type="EMBL" id="DPPF01000229">
    <property type="protein sequence ID" value="HCW94156.1"/>
    <property type="molecule type" value="Genomic_DNA"/>
</dbReference>
<proteinExistence type="predicted"/>
<evidence type="ECO:0000313" key="2">
    <source>
        <dbReference type="Proteomes" id="UP000262325"/>
    </source>
</evidence>
<sequence length="93" mass="10260">MLSLYDSVSPLNSKCVRIKFITDINDVLYINSIIDSYEGVGIVRTIDSANGKVAIFTSSGMCRYALNVLESLKGEGMNIKNIIVEESEDVDSY</sequence>
<gene>
    <name evidence="1" type="ORF">DHM44_10810</name>
</gene>
<dbReference type="Pfam" id="PF16256">
    <property type="entry name" value="DUF4911"/>
    <property type="match status" value="1"/>
</dbReference>
<reference evidence="1 2" key="1">
    <citation type="journal article" date="2018" name="Nat. Biotechnol.">
        <title>A standardized bacterial taxonomy based on genome phylogeny substantially revises the tree of life.</title>
        <authorList>
            <person name="Parks D.H."/>
            <person name="Chuvochina M."/>
            <person name="Waite D.W."/>
            <person name="Rinke C."/>
            <person name="Skarshewski A."/>
            <person name="Chaumeil P.A."/>
            <person name="Hugenholtz P."/>
        </authorList>
    </citation>
    <scope>NUCLEOTIDE SEQUENCE [LARGE SCALE GENOMIC DNA]</scope>
    <source>
        <strain evidence="1">UBA8672</strain>
    </source>
</reference>
<protein>
    <submittedName>
        <fullName evidence="1">DUF4911 domain-containing protein</fullName>
    </submittedName>
</protein>
<evidence type="ECO:0000313" key="1">
    <source>
        <dbReference type="EMBL" id="HCW94156.1"/>
    </source>
</evidence>
<comment type="caution">
    <text evidence="1">The sequence shown here is derived from an EMBL/GenBank/DDBJ whole genome shotgun (WGS) entry which is preliminary data.</text>
</comment>
<dbReference type="InterPro" id="IPR032587">
    <property type="entry name" value="DUF4911"/>
</dbReference>
<accession>A0A3D5QE84</accession>
<organism evidence="1 2">
    <name type="scientific">Flexistipes sinusarabici</name>
    <dbReference type="NCBI Taxonomy" id="2352"/>
    <lineage>
        <taxon>Bacteria</taxon>
        <taxon>Pseudomonadati</taxon>
        <taxon>Deferribacterota</taxon>
        <taxon>Deferribacteres</taxon>
        <taxon>Deferribacterales</taxon>
        <taxon>Flexistipitaceae</taxon>
        <taxon>Flexistipes</taxon>
    </lineage>
</organism>
<dbReference type="Proteomes" id="UP000262325">
    <property type="component" value="Unassembled WGS sequence"/>
</dbReference>
<dbReference type="AlphaFoldDB" id="A0A3D5QE84"/>